<keyword evidence="6 7" id="KW-0472">Membrane</keyword>
<evidence type="ECO:0000259" key="8">
    <source>
        <dbReference type="PROSITE" id="PS50928"/>
    </source>
</evidence>
<keyword evidence="3" id="KW-1003">Cell membrane</keyword>
<dbReference type="Proteomes" id="UP000824111">
    <property type="component" value="Unassembled WGS sequence"/>
</dbReference>
<dbReference type="InterPro" id="IPR000515">
    <property type="entry name" value="MetI-like"/>
</dbReference>
<dbReference type="AlphaFoldDB" id="A0A9D1LW18"/>
<dbReference type="GO" id="GO:0055085">
    <property type="term" value="P:transmembrane transport"/>
    <property type="evidence" value="ECO:0007669"/>
    <property type="project" value="InterPro"/>
</dbReference>
<dbReference type="CDD" id="cd06261">
    <property type="entry name" value="TM_PBP2"/>
    <property type="match status" value="1"/>
</dbReference>
<dbReference type="InterPro" id="IPR050809">
    <property type="entry name" value="UgpAE/MalFG_permease"/>
</dbReference>
<keyword evidence="2 7" id="KW-0813">Transport</keyword>
<dbReference type="SUPFAM" id="SSF161098">
    <property type="entry name" value="MetI-like"/>
    <property type="match status" value="1"/>
</dbReference>
<evidence type="ECO:0000256" key="4">
    <source>
        <dbReference type="ARBA" id="ARBA00022692"/>
    </source>
</evidence>
<feature type="transmembrane region" description="Helical" evidence="7">
    <location>
        <begin position="251"/>
        <end position="272"/>
    </location>
</feature>
<comment type="caution">
    <text evidence="9">The sequence shown here is derived from an EMBL/GenBank/DDBJ whole genome shotgun (WGS) entry which is preliminary data.</text>
</comment>
<reference evidence="9" key="1">
    <citation type="submission" date="2020-10" db="EMBL/GenBank/DDBJ databases">
        <authorList>
            <person name="Gilroy R."/>
        </authorList>
    </citation>
    <scope>NUCLEOTIDE SEQUENCE</scope>
    <source>
        <strain evidence="9">ChiSjej4B22-9803</strain>
    </source>
</reference>
<dbReference type="Gene3D" id="1.10.3720.10">
    <property type="entry name" value="MetI-like"/>
    <property type="match status" value="1"/>
</dbReference>
<evidence type="ECO:0000256" key="3">
    <source>
        <dbReference type="ARBA" id="ARBA00022475"/>
    </source>
</evidence>
<keyword evidence="4 7" id="KW-0812">Transmembrane</keyword>
<gene>
    <name evidence="9" type="ORF">IAB04_07270</name>
</gene>
<dbReference type="Pfam" id="PF00528">
    <property type="entry name" value="BPD_transp_1"/>
    <property type="match status" value="1"/>
</dbReference>
<organism evidence="9 10">
    <name type="scientific">Candidatus Avimonoglobus intestinipullorum</name>
    <dbReference type="NCBI Taxonomy" id="2840699"/>
    <lineage>
        <taxon>Bacteria</taxon>
        <taxon>Bacillati</taxon>
        <taxon>Bacillota</taxon>
        <taxon>Clostridia</taxon>
        <taxon>Eubacteriales</taxon>
        <taxon>Candidatus Avimonoglobus</taxon>
    </lineage>
</organism>
<dbReference type="InterPro" id="IPR035906">
    <property type="entry name" value="MetI-like_sf"/>
</dbReference>
<keyword evidence="5 7" id="KW-1133">Transmembrane helix</keyword>
<feature type="transmembrane region" description="Helical" evidence="7">
    <location>
        <begin position="6"/>
        <end position="24"/>
    </location>
</feature>
<evidence type="ECO:0000313" key="9">
    <source>
        <dbReference type="EMBL" id="HIU49150.1"/>
    </source>
</evidence>
<dbReference type="PANTHER" id="PTHR43227">
    <property type="entry name" value="BLL4140 PROTEIN"/>
    <property type="match status" value="1"/>
</dbReference>
<dbReference type="PROSITE" id="PS50928">
    <property type="entry name" value="ABC_TM1"/>
    <property type="match status" value="1"/>
</dbReference>
<feature type="transmembrane region" description="Helical" evidence="7">
    <location>
        <begin position="148"/>
        <end position="170"/>
    </location>
</feature>
<dbReference type="PANTHER" id="PTHR43227:SF11">
    <property type="entry name" value="BLL4140 PROTEIN"/>
    <property type="match status" value="1"/>
</dbReference>
<evidence type="ECO:0000313" key="10">
    <source>
        <dbReference type="Proteomes" id="UP000824111"/>
    </source>
</evidence>
<dbReference type="EMBL" id="DVND01000184">
    <property type="protein sequence ID" value="HIU49150.1"/>
    <property type="molecule type" value="Genomic_DNA"/>
</dbReference>
<name>A0A9D1LW18_9FIRM</name>
<sequence length="285" mass="32110">MVVPVLVFYIVFCYVPMYGALIAFQDYSPAAGMMGSEWVGLKHFITFFNDPNFGRLIRNTLSISILSLIFGFPAPMIFALLINEIRQNKFKRVVQTISYIPHFISLVVICGLIKDFVARDGFITILISNLTGMEPTNLLNNPSYYYPIYILSSIWQGMGWDAIIYIAALSAVDVSLYEAATIDGAGKWKQILHVTIPTILPTIIIMFIMRVGNLLNVGYEKTLLLYNPLTYERADIISSSVYRMAFETQQWSYSTAVGLFNSAVNFILVIIVNKICDRVSGTALW</sequence>
<evidence type="ECO:0000256" key="1">
    <source>
        <dbReference type="ARBA" id="ARBA00004651"/>
    </source>
</evidence>
<proteinExistence type="inferred from homology"/>
<feature type="transmembrane region" description="Helical" evidence="7">
    <location>
        <begin position="191"/>
        <end position="209"/>
    </location>
</feature>
<feature type="transmembrane region" description="Helical" evidence="7">
    <location>
        <begin position="61"/>
        <end position="82"/>
    </location>
</feature>
<comment type="subcellular location">
    <subcellularLocation>
        <location evidence="1 7">Cell membrane</location>
        <topology evidence="1 7">Multi-pass membrane protein</topology>
    </subcellularLocation>
</comment>
<feature type="domain" description="ABC transmembrane type-1" evidence="8">
    <location>
        <begin position="57"/>
        <end position="272"/>
    </location>
</feature>
<evidence type="ECO:0000256" key="5">
    <source>
        <dbReference type="ARBA" id="ARBA00022989"/>
    </source>
</evidence>
<accession>A0A9D1LW18</accession>
<comment type="similarity">
    <text evidence="7">Belongs to the binding-protein-dependent transport system permease family.</text>
</comment>
<reference evidence="9" key="2">
    <citation type="journal article" date="2021" name="PeerJ">
        <title>Extensive microbial diversity within the chicken gut microbiome revealed by metagenomics and culture.</title>
        <authorList>
            <person name="Gilroy R."/>
            <person name="Ravi A."/>
            <person name="Getino M."/>
            <person name="Pursley I."/>
            <person name="Horton D.L."/>
            <person name="Alikhan N.F."/>
            <person name="Baker D."/>
            <person name="Gharbi K."/>
            <person name="Hall N."/>
            <person name="Watson M."/>
            <person name="Adriaenssens E.M."/>
            <person name="Foster-Nyarko E."/>
            <person name="Jarju S."/>
            <person name="Secka A."/>
            <person name="Antonio M."/>
            <person name="Oren A."/>
            <person name="Chaudhuri R.R."/>
            <person name="La Ragione R."/>
            <person name="Hildebrand F."/>
            <person name="Pallen M.J."/>
        </authorList>
    </citation>
    <scope>NUCLEOTIDE SEQUENCE</scope>
    <source>
        <strain evidence="9">ChiSjej4B22-9803</strain>
    </source>
</reference>
<evidence type="ECO:0000256" key="7">
    <source>
        <dbReference type="RuleBase" id="RU363032"/>
    </source>
</evidence>
<feature type="transmembrane region" description="Helical" evidence="7">
    <location>
        <begin position="103"/>
        <end position="128"/>
    </location>
</feature>
<protein>
    <submittedName>
        <fullName evidence="9">Sugar ABC transporter permease</fullName>
    </submittedName>
</protein>
<dbReference type="GO" id="GO:0005886">
    <property type="term" value="C:plasma membrane"/>
    <property type="evidence" value="ECO:0007669"/>
    <property type="project" value="UniProtKB-SubCell"/>
</dbReference>
<evidence type="ECO:0000256" key="2">
    <source>
        <dbReference type="ARBA" id="ARBA00022448"/>
    </source>
</evidence>
<evidence type="ECO:0000256" key="6">
    <source>
        <dbReference type="ARBA" id="ARBA00023136"/>
    </source>
</evidence>